<dbReference type="PANTHER" id="PTHR43252">
    <property type="entry name" value="TRANSCRIPTIONAL REGULATOR YQJI"/>
    <property type="match status" value="1"/>
</dbReference>
<comment type="caution">
    <text evidence="3">The sequence shown here is derived from an EMBL/GenBank/DDBJ whole genome shotgun (WGS) entry which is preliminary data.</text>
</comment>
<feature type="region of interest" description="Disordered" evidence="1">
    <location>
        <begin position="1"/>
        <end position="34"/>
    </location>
</feature>
<evidence type="ECO:0000259" key="2">
    <source>
        <dbReference type="Pfam" id="PF03551"/>
    </source>
</evidence>
<protein>
    <submittedName>
        <fullName evidence="3">PadR family transcriptional regulator</fullName>
    </submittedName>
</protein>
<name>A0A4S1WVR4_9SPHN</name>
<dbReference type="Pfam" id="PF03551">
    <property type="entry name" value="PadR"/>
    <property type="match status" value="1"/>
</dbReference>
<dbReference type="OrthoDB" id="9814826at2"/>
<evidence type="ECO:0000256" key="1">
    <source>
        <dbReference type="SAM" id="MobiDB-lite"/>
    </source>
</evidence>
<evidence type="ECO:0000313" key="3">
    <source>
        <dbReference type="EMBL" id="TGX46350.1"/>
    </source>
</evidence>
<dbReference type="PANTHER" id="PTHR43252:SF7">
    <property type="entry name" value="TRANSCRIPTIONAL REGULATOR YQJI"/>
    <property type="match status" value="1"/>
</dbReference>
<evidence type="ECO:0000313" key="4">
    <source>
        <dbReference type="Proteomes" id="UP000309848"/>
    </source>
</evidence>
<proteinExistence type="predicted"/>
<dbReference type="SUPFAM" id="SSF46785">
    <property type="entry name" value="Winged helix' DNA-binding domain"/>
    <property type="match status" value="1"/>
</dbReference>
<organism evidence="3 4">
    <name type="scientific">Sphingomonas naasensis</name>
    <dbReference type="NCBI Taxonomy" id="1344951"/>
    <lineage>
        <taxon>Bacteria</taxon>
        <taxon>Pseudomonadati</taxon>
        <taxon>Pseudomonadota</taxon>
        <taxon>Alphaproteobacteria</taxon>
        <taxon>Sphingomonadales</taxon>
        <taxon>Sphingomonadaceae</taxon>
        <taxon>Sphingomonas</taxon>
    </lineage>
</organism>
<dbReference type="InterPro" id="IPR036390">
    <property type="entry name" value="WH_DNA-bd_sf"/>
</dbReference>
<dbReference type="InterPro" id="IPR005149">
    <property type="entry name" value="Tscrpt_reg_PadR_N"/>
</dbReference>
<feature type="compositionally biased region" description="Gly residues" evidence="1">
    <location>
        <begin position="19"/>
        <end position="34"/>
    </location>
</feature>
<reference evidence="3 4" key="1">
    <citation type="submission" date="2019-04" db="EMBL/GenBank/DDBJ databases">
        <title>Sphingomonas psychrotolerans sp. nov., isolated from soil in the Tianshan Mountains, Xinjiang, China.</title>
        <authorList>
            <person name="Luo Y."/>
            <person name="Sheng H."/>
        </authorList>
    </citation>
    <scope>NUCLEOTIDE SEQUENCE [LARGE SCALE GENOMIC DNA]</scope>
    <source>
        <strain evidence="3 4">KIS18-15</strain>
    </source>
</reference>
<dbReference type="InterPro" id="IPR036388">
    <property type="entry name" value="WH-like_DNA-bd_sf"/>
</dbReference>
<accession>A0A4S1WVR4</accession>
<dbReference type="RefSeq" id="WP_135982962.1">
    <property type="nucleotide sequence ID" value="NZ_JAASQM010000001.1"/>
</dbReference>
<feature type="domain" description="Transcription regulator PadR N-terminal" evidence="2">
    <location>
        <begin position="63"/>
        <end position="131"/>
    </location>
</feature>
<dbReference type="Gene3D" id="1.10.10.10">
    <property type="entry name" value="Winged helix-like DNA-binding domain superfamily/Winged helix DNA-binding domain"/>
    <property type="match status" value="1"/>
</dbReference>
<dbReference type="AlphaFoldDB" id="A0A4S1WVR4"/>
<sequence length="201" mass="21459">MRFGFHGGRPARGHDCGGRHGGPRGWGRGGPWGMGGWGGMHEGGRGGGRGRRMFDGSELRLLLLKLIEEQPRHGYDLIREIEERSGGAYAPSPGVIYPTLTMLDDMGLVEAKAEGARKAFAITDAGTAELKAKADEVAALFARLAALGEHQARTSGGPIRRAMGNLRAVLQERLGGSEVDAETLHAVADILDEAARKIERL</sequence>
<keyword evidence="4" id="KW-1185">Reference proteome</keyword>
<dbReference type="Proteomes" id="UP000309848">
    <property type="component" value="Unassembled WGS sequence"/>
</dbReference>
<gene>
    <name evidence="3" type="ORF">E5A74_04140</name>
</gene>
<dbReference type="EMBL" id="SRXU01000001">
    <property type="protein sequence ID" value="TGX46350.1"/>
    <property type="molecule type" value="Genomic_DNA"/>
</dbReference>